<dbReference type="PANTHER" id="PTHR43280:SF2">
    <property type="entry name" value="HTH-TYPE TRANSCRIPTIONAL REGULATOR EXSA"/>
    <property type="match status" value="1"/>
</dbReference>
<dbReference type="SUPFAM" id="SSF51215">
    <property type="entry name" value="Regulatory protein AraC"/>
    <property type="match status" value="1"/>
</dbReference>
<dbReference type="InterPro" id="IPR018060">
    <property type="entry name" value="HTH_AraC"/>
</dbReference>
<keyword evidence="3" id="KW-0804">Transcription</keyword>
<dbReference type="PROSITE" id="PS01124">
    <property type="entry name" value="HTH_ARAC_FAMILY_2"/>
    <property type="match status" value="1"/>
</dbReference>
<evidence type="ECO:0000256" key="2">
    <source>
        <dbReference type="ARBA" id="ARBA00023125"/>
    </source>
</evidence>
<keyword evidence="6" id="KW-1185">Reference proteome</keyword>
<organism evidence="5 6">
    <name type="scientific">Paenibacillus sacheonensis</name>
    <dbReference type="NCBI Taxonomy" id="742054"/>
    <lineage>
        <taxon>Bacteria</taxon>
        <taxon>Bacillati</taxon>
        <taxon>Bacillota</taxon>
        <taxon>Bacilli</taxon>
        <taxon>Bacillales</taxon>
        <taxon>Paenibacillaceae</taxon>
        <taxon>Paenibacillus</taxon>
    </lineage>
</organism>
<evidence type="ECO:0000256" key="3">
    <source>
        <dbReference type="ARBA" id="ARBA00023163"/>
    </source>
</evidence>
<dbReference type="InterPro" id="IPR003313">
    <property type="entry name" value="AraC-bd"/>
</dbReference>
<dbReference type="Gene3D" id="1.10.10.60">
    <property type="entry name" value="Homeodomain-like"/>
    <property type="match status" value="2"/>
</dbReference>
<sequence>MRVNYEGIEITIMGAGRITPDSEWNIAPHKHDQYEIHFITEGIGRNQLENGEMELYPGIVYMAPPQEMHAQYSDKTSPLGLYYVFLDLKFPPHWEPLSRIYAPFSFSSGDLLSIFESIGSPAVDASIGNRLLGNMRLIEMVWKVLESRLQSVIPASPAQPLNQHGQPTLLLQNAVLYIQQHFYRNPTVAEIAEACYVSERHLSRMFLRHMNMTVNQFVQHQRLFYASTELKHTNSSLQAISERLQFSSMQYFAQWFKGLSSMTPAEFRKKHFIA</sequence>
<feature type="domain" description="HTH araC/xylS-type" evidence="4">
    <location>
        <begin position="172"/>
        <end position="270"/>
    </location>
</feature>
<protein>
    <submittedName>
        <fullName evidence="5">Helix-turn-helix domain-containing protein</fullName>
    </submittedName>
</protein>
<name>A0A7X4YQU2_9BACL</name>
<evidence type="ECO:0000256" key="1">
    <source>
        <dbReference type="ARBA" id="ARBA00023015"/>
    </source>
</evidence>
<dbReference type="GO" id="GO:0003700">
    <property type="term" value="F:DNA-binding transcription factor activity"/>
    <property type="evidence" value="ECO:0007669"/>
    <property type="project" value="InterPro"/>
</dbReference>
<dbReference type="InterPro" id="IPR009057">
    <property type="entry name" value="Homeodomain-like_sf"/>
</dbReference>
<dbReference type="OrthoDB" id="2329780at2"/>
<dbReference type="RefSeq" id="WP_161700230.1">
    <property type="nucleotide sequence ID" value="NZ_JAAAMU010000009.1"/>
</dbReference>
<dbReference type="GO" id="GO:0043565">
    <property type="term" value="F:sequence-specific DNA binding"/>
    <property type="evidence" value="ECO:0007669"/>
    <property type="project" value="InterPro"/>
</dbReference>
<keyword evidence="1" id="KW-0805">Transcription regulation</keyword>
<dbReference type="Gene3D" id="2.60.120.10">
    <property type="entry name" value="Jelly Rolls"/>
    <property type="match status" value="1"/>
</dbReference>
<accession>A0A7X4YQU2</accession>
<dbReference type="Pfam" id="PF12833">
    <property type="entry name" value="HTH_18"/>
    <property type="match status" value="1"/>
</dbReference>
<reference evidence="5 6" key="1">
    <citation type="submission" date="2020-01" db="EMBL/GenBank/DDBJ databases">
        <title>Paenibacillus soybeanensis sp. nov. isolated from the nodules of soybean (Glycine max(L.) Merr).</title>
        <authorList>
            <person name="Wang H."/>
        </authorList>
    </citation>
    <scope>NUCLEOTIDE SEQUENCE [LARGE SCALE GENOMIC DNA]</scope>
    <source>
        <strain evidence="5 6">DSM 23054</strain>
    </source>
</reference>
<proteinExistence type="predicted"/>
<dbReference type="Pfam" id="PF02311">
    <property type="entry name" value="AraC_binding"/>
    <property type="match status" value="1"/>
</dbReference>
<dbReference type="EMBL" id="JAAAMU010000009">
    <property type="protein sequence ID" value="NBC70850.1"/>
    <property type="molecule type" value="Genomic_DNA"/>
</dbReference>
<evidence type="ECO:0000313" key="5">
    <source>
        <dbReference type="EMBL" id="NBC70850.1"/>
    </source>
</evidence>
<dbReference type="Proteomes" id="UP000558113">
    <property type="component" value="Unassembled WGS sequence"/>
</dbReference>
<dbReference type="SUPFAM" id="SSF46689">
    <property type="entry name" value="Homeodomain-like"/>
    <property type="match status" value="2"/>
</dbReference>
<keyword evidence="2" id="KW-0238">DNA-binding</keyword>
<dbReference type="PANTHER" id="PTHR43280">
    <property type="entry name" value="ARAC-FAMILY TRANSCRIPTIONAL REGULATOR"/>
    <property type="match status" value="1"/>
</dbReference>
<dbReference type="InterPro" id="IPR014710">
    <property type="entry name" value="RmlC-like_jellyroll"/>
</dbReference>
<comment type="caution">
    <text evidence="5">The sequence shown here is derived from an EMBL/GenBank/DDBJ whole genome shotgun (WGS) entry which is preliminary data.</text>
</comment>
<dbReference type="SMART" id="SM00342">
    <property type="entry name" value="HTH_ARAC"/>
    <property type="match status" value="1"/>
</dbReference>
<dbReference type="AlphaFoldDB" id="A0A7X4YQU2"/>
<evidence type="ECO:0000313" key="6">
    <source>
        <dbReference type="Proteomes" id="UP000558113"/>
    </source>
</evidence>
<evidence type="ECO:0000259" key="4">
    <source>
        <dbReference type="PROSITE" id="PS01124"/>
    </source>
</evidence>
<dbReference type="InterPro" id="IPR037923">
    <property type="entry name" value="HTH-like"/>
</dbReference>
<gene>
    <name evidence="5" type="ORF">GT003_17765</name>
</gene>